<feature type="compositionally biased region" description="Low complexity" evidence="1">
    <location>
        <begin position="1"/>
        <end position="17"/>
    </location>
</feature>
<sequence length="466" mass="53111">MPSSVSNDTSGSSNLSSRRGDAYSYSGSTAPTEYSSEVHYLTKTVEPPAYLCRQDPYAYERYPRYEDRAPPSRHQPDASADTYESTVPSDDEELDDGYPDYGLPDDMSNLRLAPQAEAATPKAFGELFPSSRPISIRHDDTTMDGNMNLRLDTEVISPRGDSNWVTLFHLRMHDLKDRDFSFRRYCRDSGREVCNSRRKYKNEQKHTQTEPSADFDSEEESLTTAFASLRRNNTDPLDGSQLNRQDSGYGSVRGSSDEQQRPRTATRTYTDLPPAREPTNTIKLEFSNYAHVNVKRHGKANHKHYDFEYWGIHYSWRRILPKDSHVQHPSWSLTRVNSDRPLAHIVPASLTPSETAEETCKGGWVPPSTFWISDPAVINNGMKDLSDVLLAAGLIAMVDDTIKTRFHSKWHTQLVLPLSRNSSFKIPVDNMTPKRLIDEVFHRGHRSELHIPLERPAHSRRGSHRT</sequence>
<reference evidence="2" key="1">
    <citation type="journal article" date="2020" name="Stud. Mycol.">
        <title>101 Dothideomycetes genomes: a test case for predicting lifestyles and emergence of pathogens.</title>
        <authorList>
            <person name="Haridas S."/>
            <person name="Albert R."/>
            <person name="Binder M."/>
            <person name="Bloem J."/>
            <person name="Labutti K."/>
            <person name="Salamov A."/>
            <person name="Andreopoulos B."/>
            <person name="Baker S."/>
            <person name="Barry K."/>
            <person name="Bills G."/>
            <person name="Bluhm B."/>
            <person name="Cannon C."/>
            <person name="Castanera R."/>
            <person name="Culley D."/>
            <person name="Daum C."/>
            <person name="Ezra D."/>
            <person name="Gonzalez J."/>
            <person name="Henrissat B."/>
            <person name="Kuo A."/>
            <person name="Liang C."/>
            <person name="Lipzen A."/>
            <person name="Lutzoni F."/>
            <person name="Magnuson J."/>
            <person name="Mondo S."/>
            <person name="Nolan M."/>
            <person name="Ohm R."/>
            <person name="Pangilinan J."/>
            <person name="Park H.-J."/>
            <person name="Ramirez L."/>
            <person name="Alfaro M."/>
            <person name="Sun H."/>
            <person name="Tritt A."/>
            <person name="Yoshinaga Y."/>
            <person name="Zwiers L.-H."/>
            <person name="Turgeon B."/>
            <person name="Goodwin S."/>
            <person name="Spatafora J."/>
            <person name="Crous P."/>
            <person name="Grigoriev I."/>
        </authorList>
    </citation>
    <scope>NUCLEOTIDE SEQUENCE</scope>
    <source>
        <strain evidence="2">ATCC 16933</strain>
    </source>
</reference>
<feature type="compositionally biased region" description="Polar residues" evidence="1">
    <location>
        <begin position="25"/>
        <end position="35"/>
    </location>
</feature>
<feature type="region of interest" description="Disordered" evidence="1">
    <location>
        <begin position="1"/>
        <end position="36"/>
    </location>
</feature>
<feature type="region of interest" description="Disordered" evidence="1">
    <location>
        <begin position="61"/>
        <end position="96"/>
    </location>
</feature>
<dbReference type="EMBL" id="MU001688">
    <property type="protein sequence ID" value="KAF2455131.1"/>
    <property type="molecule type" value="Genomic_DNA"/>
</dbReference>
<protein>
    <submittedName>
        <fullName evidence="2">Uncharacterized protein</fullName>
    </submittedName>
</protein>
<accession>A0A6A6NTQ5</accession>
<feature type="compositionally biased region" description="Basic and acidic residues" evidence="1">
    <location>
        <begin position="199"/>
        <end position="208"/>
    </location>
</feature>
<evidence type="ECO:0000256" key="1">
    <source>
        <dbReference type="SAM" id="MobiDB-lite"/>
    </source>
</evidence>
<dbReference type="OrthoDB" id="5317787at2759"/>
<organism evidence="2 3">
    <name type="scientific">Lineolata rhizophorae</name>
    <dbReference type="NCBI Taxonomy" id="578093"/>
    <lineage>
        <taxon>Eukaryota</taxon>
        <taxon>Fungi</taxon>
        <taxon>Dikarya</taxon>
        <taxon>Ascomycota</taxon>
        <taxon>Pezizomycotina</taxon>
        <taxon>Dothideomycetes</taxon>
        <taxon>Dothideomycetes incertae sedis</taxon>
        <taxon>Lineolatales</taxon>
        <taxon>Lineolataceae</taxon>
        <taxon>Lineolata</taxon>
    </lineage>
</organism>
<dbReference type="AlphaFoldDB" id="A0A6A6NTQ5"/>
<gene>
    <name evidence="2" type="ORF">BDY21DRAFT_290160</name>
</gene>
<evidence type="ECO:0000313" key="2">
    <source>
        <dbReference type="EMBL" id="KAF2455131.1"/>
    </source>
</evidence>
<feature type="compositionally biased region" description="Polar residues" evidence="1">
    <location>
        <begin position="222"/>
        <end position="248"/>
    </location>
</feature>
<proteinExistence type="predicted"/>
<feature type="region of interest" description="Disordered" evidence="1">
    <location>
        <begin position="199"/>
        <end position="279"/>
    </location>
</feature>
<feature type="compositionally biased region" description="Basic and acidic residues" evidence="1">
    <location>
        <begin position="61"/>
        <end position="76"/>
    </location>
</feature>
<evidence type="ECO:0000313" key="3">
    <source>
        <dbReference type="Proteomes" id="UP000799766"/>
    </source>
</evidence>
<keyword evidence="3" id="KW-1185">Reference proteome</keyword>
<dbReference type="Proteomes" id="UP000799766">
    <property type="component" value="Unassembled WGS sequence"/>
</dbReference>
<name>A0A6A6NTQ5_9PEZI</name>